<feature type="signal peptide" evidence="2">
    <location>
        <begin position="1"/>
        <end position="34"/>
    </location>
</feature>
<keyword evidence="5" id="KW-1185">Reference proteome</keyword>
<dbReference type="InterPro" id="IPR050378">
    <property type="entry name" value="Metallo-dep_Hydrolases_sf"/>
</dbReference>
<dbReference type="OrthoDB" id="9802793at2"/>
<dbReference type="eggNOG" id="COG1228">
    <property type="taxonomic scope" value="Bacteria"/>
</dbReference>
<evidence type="ECO:0000259" key="3">
    <source>
        <dbReference type="Pfam" id="PF01979"/>
    </source>
</evidence>
<evidence type="ECO:0000256" key="2">
    <source>
        <dbReference type="SAM" id="SignalP"/>
    </source>
</evidence>
<evidence type="ECO:0000313" key="4">
    <source>
        <dbReference type="EMBL" id="ACY19225.1"/>
    </source>
</evidence>
<dbReference type="HOGENOM" id="CLU_046987_1_0_7"/>
<dbReference type="InterPro" id="IPR032466">
    <property type="entry name" value="Metal_Hydrolase"/>
</dbReference>
<dbReference type="Proteomes" id="UP000001880">
    <property type="component" value="Chromosome"/>
</dbReference>
<evidence type="ECO:0000313" key="5">
    <source>
        <dbReference type="Proteomes" id="UP000001880"/>
    </source>
</evidence>
<dbReference type="GO" id="GO:0005829">
    <property type="term" value="C:cytosol"/>
    <property type="evidence" value="ECO:0007669"/>
    <property type="project" value="TreeGrafter"/>
</dbReference>
<dbReference type="EMBL" id="CP001804">
    <property type="protein sequence ID" value="ACY19225.1"/>
    <property type="molecule type" value="Genomic_DNA"/>
</dbReference>
<feature type="domain" description="Amidohydrolase-related" evidence="3">
    <location>
        <begin position="330"/>
        <end position="421"/>
    </location>
</feature>
<comment type="cofactor">
    <cofactor evidence="1">
        <name>Zn(2+)</name>
        <dbReference type="ChEBI" id="CHEBI:29105"/>
    </cofactor>
</comment>
<reference evidence="4 5" key="1">
    <citation type="journal article" date="2010" name="Stand. Genomic Sci.">
        <title>Complete genome sequence of Haliangium ochraceum type strain (SMP-2).</title>
        <authorList>
            <consortium name="US DOE Joint Genome Institute (JGI-PGF)"/>
            <person name="Ivanova N."/>
            <person name="Daum C."/>
            <person name="Lang E."/>
            <person name="Abt B."/>
            <person name="Kopitz M."/>
            <person name="Saunders E."/>
            <person name="Lapidus A."/>
            <person name="Lucas S."/>
            <person name="Glavina Del Rio T."/>
            <person name="Nolan M."/>
            <person name="Tice H."/>
            <person name="Copeland A."/>
            <person name="Cheng J.F."/>
            <person name="Chen F."/>
            <person name="Bruce D."/>
            <person name="Goodwin L."/>
            <person name="Pitluck S."/>
            <person name="Mavromatis K."/>
            <person name="Pati A."/>
            <person name="Mikhailova N."/>
            <person name="Chen A."/>
            <person name="Palaniappan K."/>
            <person name="Land M."/>
            <person name="Hauser L."/>
            <person name="Chang Y.J."/>
            <person name="Jeffries C.D."/>
            <person name="Detter J.C."/>
            <person name="Brettin T."/>
            <person name="Rohde M."/>
            <person name="Goker M."/>
            <person name="Bristow J."/>
            <person name="Markowitz V."/>
            <person name="Eisen J.A."/>
            <person name="Hugenholtz P."/>
            <person name="Kyrpides N.C."/>
            <person name="Klenk H.P."/>
        </authorList>
    </citation>
    <scope>NUCLEOTIDE SEQUENCE [LARGE SCALE GENOMIC DNA]</scope>
    <source>
        <strain evidence="5">DSM 14365 / CIP 107738 / JCM 11303 / AJ 13395 / SMP-2</strain>
    </source>
</reference>
<proteinExistence type="predicted"/>
<protein>
    <submittedName>
        <fullName evidence="4">Amidohydrolase</fullName>
    </submittedName>
</protein>
<dbReference type="PANTHER" id="PTHR11647">
    <property type="entry name" value="HYDRANTOINASE/DIHYDROPYRIMIDINASE FAMILY MEMBER"/>
    <property type="match status" value="1"/>
</dbReference>
<dbReference type="GO" id="GO:0016812">
    <property type="term" value="F:hydrolase activity, acting on carbon-nitrogen (but not peptide) bonds, in cyclic amides"/>
    <property type="evidence" value="ECO:0007669"/>
    <property type="project" value="TreeGrafter"/>
</dbReference>
<dbReference type="SUPFAM" id="SSF51338">
    <property type="entry name" value="Composite domain of metallo-dependent hydrolases"/>
    <property type="match status" value="1"/>
</dbReference>
<organism evidence="4 5">
    <name type="scientific">Haliangium ochraceum (strain DSM 14365 / JCM 11303 / SMP-2)</name>
    <dbReference type="NCBI Taxonomy" id="502025"/>
    <lineage>
        <taxon>Bacteria</taxon>
        <taxon>Pseudomonadati</taxon>
        <taxon>Myxococcota</taxon>
        <taxon>Polyangia</taxon>
        <taxon>Haliangiales</taxon>
        <taxon>Kofleriaceae</taxon>
        <taxon>Haliangium</taxon>
    </lineage>
</organism>
<keyword evidence="4" id="KW-0378">Hydrolase</keyword>
<dbReference type="RefSeq" id="WP_012831817.1">
    <property type="nucleotide sequence ID" value="NC_013440.1"/>
</dbReference>
<accession>D0LT89</accession>
<dbReference type="AlphaFoldDB" id="D0LT89"/>
<dbReference type="InterPro" id="IPR006680">
    <property type="entry name" value="Amidohydro-rel"/>
</dbReference>
<feature type="chain" id="PRO_5003011641" evidence="2">
    <location>
        <begin position="35"/>
        <end position="444"/>
    </location>
</feature>
<keyword evidence="2" id="KW-0732">Signal</keyword>
<dbReference type="STRING" id="502025.Hoch_6761"/>
<dbReference type="Gene3D" id="2.30.40.10">
    <property type="entry name" value="Urease, subunit C, domain 1"/>
    <property type="match status" value="1"/>
</dbReference>
<evidence type="ECO:0000256" key="1">
    <source>
        <dbReference type="ARBA" id="ARBA00001947"/>
    </source>
</evidence>
<dbReference type="InterPro" id="IPR011059">
    <property type="entry name" value="Metal-dep_hydrolase_composite"/>
</dbReference>
<dbReference type="SUPFAM" id="SSF51556">
    <property type="entry name" value="Metallo-dependent hydrolases"/>
    <property type="match status" value="1"/>
</dbReference>
<name>D0LT89_HALO1</name>
<gene>
    <name evidence="4" type="ordered locus">Hoch_6761</name>
</gene>
<dbReference type="Pfam" id="PF01979">
    <property type="entry name" value="Amidohydro_1"/>
    <property type="match status" value="1"/>
</dbReference>
<dbReference type="Gene3D" id="3.20.20.140">
    <property type="entry name" value="Metal-dependent hydrolases"/>
    <property type="match status" value="1"/>
</dbReference>
<sequence length="444" mass="45834">MSLANLCSPGRACRAAVFVQLVALLSLGAGSAAAQTRAATAAAGNDADAVDDVAIVGATVYTAPGTRIDNATVVVRDGRVRAVAAGAPVPAGVRRIDGSGKTVTAGFVDASTRLGLVEVSLEGSTVDGVFRGTEDNVHAAFRALDGYNPTSVAIPVTRAGGVTSVVTAPAGGLVSGVGAWVQTSSALRAPAVTDAVAMYASLGVGAQHTTDDSRGLAIERLRELLSDADEYTRRRAQFDRNQTRRFAAGRLELAALAPVVQGRMPLVVRAHRSSDIRAALAMARSYGLRLVIEGGAEAWMVADELAAAQVPVIVDPAANLPESFDRIGVRDDLASALTNAGVRVAISTLGGAANVRALRQMAGIAVARGMSQEDALAALTTVPAAIFGVDRGRLAPGAAADLVVWSGDPFELSSRAEQVFIGGVEQDLRSRQTLLFERYRTMPR</sequence>
<dbReference type="KEGG" id="hoh:Hoch_6761"/>
<dbReference type="PANTHER" id="PTHR11647:SF1">
    <property type="entry name" value="COLLAPSIN RESPONSE MEDIATOR PROTEIN"/>
    <property type="match status" value="1"/>
</dbReference>